<proteinExistence type="inferred from homology"/>
<evidence type="ECO:0000313" key="6">
    <source>
        <dbReference type="Proteomes" id="UP000273145"/>
    </source>
</evidence>
<dbReference type="PANTHER" id="PTHR30061">
    <property type="entry name" value="MALTOSE-BINDING PERIPLASMIC PROTEIN"/>
    <property type="match status" value="1"/>
</dbReference>
<dbReference type="GO" id="GO:0055085">
    <property type="term" value="P:transmembrane transport"/>
    <property type="evidence" value="ECO:0007669"/>
    <property type="project" value="InterPro"/>
</dbReference>
<evidence type="ECO:0000256" key="3">
    <source>
        <dbReference type="ARBA" id="ARBA00022729"/>
    </source>
</evidence>
<dbReference type="EMBL" id="CP034248">
    <property type="protein sequence ID" value="AZK48290.1"/>
    <property type="molecule type" value="Genomic_DNA"/>
</dbReference>
<dbReference type="KEGG" id="plen:EIM92_20670"/>
<organism evidence="5 6">
    <name type="scientific">Paenibacillus lentus</name>
    <dbReference type="NCBI Taxonomy" id="1338368"/>
    <lineage>
        <taxon>Bacteria</taxon>
        <taxon>Bacillati</taxon>
        <taxon>Bacillota</taxon>
        <taxon>Bacilli</taxon>
        <taxon>Bacillales</taxon>
        <taxon>Paenibacillaceae</taxon>
        <taxon>Paenibacillus</taxon>
    </lineage>
</organism>
<keyword evidence="6" id="KW-1185">Reference proteome</keyword>
<dbReference type="GO" id="GO:1901982">
    <property type="term" value="F:maltose binding"/>
    <property type="evidence" value="ECO:0007669"/>
    <property type="project" value="TreeGrafter"/>
</dbReference>
<sequence>MKKKASLILIAMMIFTLVLTACGGNQNTADKNKDSNGGETKQVAFWYYFGGNEENAIKEAIQKYNSSQDQYEVVGQYVPFGDMKKRMSVGLMGEELPDIVTVDNPDHASFAAAGIFEDITERVNEWGQGSQYLEGPLESAKYDGKLYGLPFTSNTLALFYNTDMFEEAGITAPPKTWDELRETAKKLTVGDRYGLGFAAVKSEEGAFDFLPWLLSTGANYDNIDSPEAARAFSFLTDLIKDGSVSKEVINLTNGDTLKQFSSGKLAMMVNGPWNIAGVKADAPDMNFAIAKLPIDKQEASVLGGENIAIIKGNNVDGAWDFLRWMSEAEQLENFLVQTGYFSPRQDVAEKSDHWKSDAHLSGFLEQMQSAQPRGPHPKWPEISSIIQEAYQKSFSLAMDPAAAATEAGNKIKGIINP</sequence>
<dbReference type="GO" id="GO:0055052">
    <property type="term" value="C:ATP-binding cassette (ABC) transporter complex, substrate-binding subunit-containing"/>
    <property type="evidence" value="ECO:0007669"/>
    <property type="project" value="TreeGrafter"/>
</dbReference>
<dbReference type="SUPFAM" id="SSF53850">
    <property type="entry name" value="Periplasmic binding protein-like II"/>
    <property type="match status" value="1"/>
</dbReference>
<comment type="similarity">
    <text evidence="1">Belongs to the bacterial solute-binding protein 1 family.</text>
</comment>
<evidence type="ECO:0000256" key="4">
    <source>
        <dbReference type="SAM" id="SignalP"/>
    </source>
</evidence>
<keyword evidence="3 4" id="KW-0732">Signal</keyword>
<dbReference type="PANTHER" id="PTHR30061:SF50">
    <property type="entry name" value="MALTOSE_MALTODEXTRIN-BINDING PERIPLASMIC PROTEIN"/>
    <property type="match status" value="1"/>
</dbReference>
<reference evidence="5 6" key="1">
    <citation type="submission" date="2018-11" db="EMBL/GenBank/DDBJ databases">
        <title>Genome sequencing of Paenibacillus lentus DSM25539(T).</title>
        <authorList>
            <person name="Kook J.-K."/>
            <person name="Park S.-N."/>
            <person name="Lim Y.K."/>
        </authorList>
    </citation>
    <scope>NUCLEOTIDE SEQUENCE [LARGE SCALE GENOMIC DNA]</scope>
    <source>
        <strain evidence="5 6">DSM 25539</strain>
    </source>
</reference>
<name>A0A3S8RZC2_9BACL</name>
<protein>
    <submittedName>
        <fullName evidence="5">ABC transporter substrate-binding protein</fullName>
    </submittedName>
</protein>
<feature type="signal peptide" evidence="4">
    <location>
        <begin position="1"/>
        <end position="21"/>
    </location>
</feature>
<dbReference type="Gene3D" id="3.40.190.10">
    <property type="entry name" value="Periplasmic binding protein-like II"/>
    <property type="match status" value="2"/>
</dbReference>
<dbReference type="AlphaFoldDB" id="A0A3S8RZC2"/>
<keyword evidence="2" id="KW-0813">Transport</keyword>
<evidence type="ECO:0000256" key="2">
    <source>
        <dbReference type="ARBA" id="ARBA00022448"/>
    </source>
</evidence>
<evidence type="ECO:0000256" key="1">
    <source>
        <dbReference type="ARBA" id="ARBA00008520"/>
    </source>
</evidence>
<dbReference type="PROSITE" id="PS51257">
    <property type="entry name" value="PROKAR_LIPOPROTEIN"/>
    <property type="match status" value="1"/>
</dbReference>
<dbReference type="CDD" id="cd14748">
    <property type="entry name" value="PBP2_UgpB"/>
    <property type="match status" value="1"/>
</dbReference>
<dbReference type="InterPro" id="IPR006061">
    <property type="entry name" value="SBP_1_CS"/>
</dbReference>
<gene>
    <name evidence="5" type="ORF">EIM92_20670</name>
</gene>
<accession>A0A3S8RZC2</accession>
<dbReference type="InterPro" id="IPR006059">
    <property type="entry name" value="SBP"/>
</dbReference>
<dbReference type="OrthoDB" id="9808332at2"/>
<dbReference type="RefSeq" id="WP_125084449.1">
    <property type="nucleotide sequence ID" value="NZ_CP034248.1"/>
</dbReference>
<dbReference type="GO" id="GO:0015768">
    <property type="term" value="P:maltose transport"/>
    <property type="evidence" value="ECO:0007669"/>
    <property type="project" value="TreeGrafter"/>
</dbReference>
<dbReference type="GO" id="GO:0042956">
    <property type="term" value="P:maltodextrin transmembrane transport"/>
    <property type="evidence" value="ECO:0007669"/>
    <property type="project" value="TreeGrafter"/>
</dbReference>
<dbReference type="Pfam" id="PF13416">
    <property type="entry name" value="SBP_bac_8"/>
    <property type="match status" value="1"/>
</dbReference>
<dbReference type="PROSITE" id="PS01037">
    <property type="entry name" value="SBP_BACTERIAL_1"/>
    <property type="match status" value="1"/>
</dbReference>
<feature type="chain" id="PRO_5039076742" evidence="4">
    <location>
        <begin position="22"/>
        <end position="417"/>
    </location>
</feature>
<dbReference type="Proteomes" id="UP000273145">
    <property type="component" value="Chromosome"/>
</dbReference>
<evidence type="ECO:0000313" key="5">
    <source>
        <dbReference type="EMBL" id="AZK48290.1"/>
    </source>
</evidence>